<dbReference type="InterPro" id="IPR009056">
    <property type="entry name" value="Cyt_c-like_dom"/>
</dbReference>
<dbReference type="InterPro" id="IPR010389">
    <property type="entry name" value="Urate_ox_N"/>
</dbReference>
<reference evidence="8 9" key="1">
    <citation type="submission" date="2016-11" db="EMBL/GenBank/DDBJ databases">
        <authorList>
            <person name="Jaros S."/>
            <person name="Januszkiewicz K."/>
            <person name="Wedrychowicz H."/>
        </authorList>
    </citation>
    <scope>NUCLEOTIDE SEQUENCE [LARGE SCALE GENOMIC DNA]</scope>
    <source>
        <strain evidence="8 9">DSM 19436</strain>
    </source>
</reference>
<evidence type="ECO:0000256" key="2">
    <source>
        <dbReference type="ARBA" id="ARBA00022723"/>
    </source>
</evidence>
<evidence type="ECO:0000313" key="9">
    <source>
        <dbReference type="Proteomes" id="UP000184485"/>
    </source>
</evidence>
<evidence type="ECO:0000259" key="7">
    <source>
        <dbReference type="PROSITE" id="PS51007"/>
    </source>
</evidence>
<keyword evidence="6" id="KW-0812">Transmembrane</keyword>
<feature type="transmembrane region" description="Helical" evidence="6">
    <location>
        <begin position="300"/>
        <end position="319"/>
    </location>
</feature>
<feature type="transmembrane region" description="Helical" evidence="6">
    <location>
        <begin position="103"/>
        <end position="120"/>
    </location>
</feature>
<dbReference type="GO" id="GO:0020037">
    <property type="term" value="F:heme binding"/>
    <property type="evidence" value="ECO:0007669"/>
    <property type="project" value="InterPro"/>
</dbReference>
<gene>
    <name evidence="8" type="ORF">SAMN02745157_3059</name>
</gene>
<sequence length="412" mass="45286">MAGARVAPAITATGPNSAKMSAFVVDWLNLLIRWSHLIVGIGWIGTSFYFIALDLSLKKREQMNPGVYGTAWEVHGGGFYHVEKYLVAPPALPSDLIWYKWEAYLTWVSGFLLLIVQYYWNANSFLIDRSVLPLLPSQAIVISMLSLVGGWLIYDRLCKSSLGRSTPVLAVCLFILIVGAAYLFTHVFSGRGAFIHVGAFIGTIMAVNVFGIIVPNQRKIVASLLAHEPPDPRLGAIGKQRSVHNNYLTLPVLLMMVSNHYPFLTSHPQSWMIVAFILLLGGSIRHFLNRHEAHDPFLKFAWTLPVGIVALGVLISMTAPKPLEIAPGMTVSDADVLALTAKHCTMCHAAKPTHDGFDAPPKGVMLQTTAELVQHKDQIIAQAVQGRAMPLGNEHGMTDEERKTLGAWLQSH</sequence>
<proteinExistence type="predicted"/>
<evidence type="ECO:0000256" key="3">
    <source>
        <dbReference type="ARBA" id="ARBA00023004"/>
    </source>
</evidence>
<keyword evidence="1 4" id="KW-0349">Heme</keyword>
<organism evidence="8 9">
    <name type="scientific">Kaistia soli DSM 19436</name>
    <dbReference type="NCBI Taxonomy" id="1122133"/>
    <lineage>
        <taxon>Bacteria</taxon>
        <taxon>Pseudomonadati</taxon>
        <taxon>Pseudomonadota</taxon>
        <taxon>Alphaproteobacteria</taxon>
        <taxon>Hyphomicrobiales</taxon>
        <taxon>Kaistiaceae</taxon>
        <taxon>Kaistia</taxon>
    </lineage>
</organism>
<dbReference type="GO" id="GO:0009055">
    <property type="term" value="F:electron transfer activity"/>
    <property type="evidence" value="ECO:0007669"/>
    <property type="project" value="InterPro"/>
</dbReference>
<feature type="transmembrane region" description="Helical" evidence="6">
    <location>
        <begin position="247"/>
        <end position="264"/>
    </location>
</feature>
<feature type="domain" description="Cytochrome c" evidence="7">
    <location>
        <begin position="323"/>
        <end position="412"/>
    </location>
</feature>
<evidence type="ECO:0000256" key="5">
    <source>
        <dbReference type="SAM" id="MobiDB-lite"/>
    </source>
</evidence>
<evidence type="ECO:0000256" key="1">
    <source>
        <dbReference type="ARBA" id="ARBA00022617"/>
    </source>
</evidence>
<keyword evidence="6" id="KW-1133">Transmembrane helix</keyword>
<dbReference type="PROSITE" id="PS51007">
    <property type="entry name" value="CYTC"/>
    <property type="match status" value="1"/>
</dbReference>
<protein>
    <submittedName>
        <fullName evidence="8">Uncharacterized membrane protein</fullName>
    </submittedName>
</protein>
<feature type="region of interest" description="Disordered" evidence="5">
    <location>
        <begin position="390"/>
        <end position="412"/>
    </location>
</feature>
<dbReference type="STRING" id="1122133.SAMN02745157_3059"/>
<keyword evidence="6" id="KW-0472">Membrane</keyword>
<dbReference type="InterPro" id="IPR036909">
    <property type="entry name" value="Cyt_c-like_dom_sf"/>
</dbReference>
<dbReference type="EMBL" id="FQUP01000003">
    <property type="protein sequence ID" value="SHF91242.1"/>
    <property type="molecule type" value="Genomic_DNA"/>
</dbReference>
<name>A0A1M5FJA3_9HYPH</name>
<feature type="transmembrane region" description="Helical" evidence="6">
    <location>
        <begin position="34"/>
        <end position="53"/>
    </location>
</feature>
<dbReference type="GO" id="GO:0046872">
    <property type="term" value="F:metal ion binding"/>
    <property type="evidence" value="ECO:0007669"/>
    <property type="project" value="UniProtKB-KW"/>
</dbReference>
<evidence type="ECO:0000313" key="8">
    <source>
        <dbReference type="EMBL" id="SHF91242.1"/>
    </source>
</evidence>
<dbReference type="Pfam" id="PF06181">
    <property type="entry name" value="Urate_ox_N"/>
    <property type="match status" value="1"/>
</dbReference>
<feature type="transmembrane region" description="Helical" evidence="6">
    <location>
        <begin position="194"/>
        <end position="214"/>
    </location>
</feature>
<dbReference type="Proteomes" id="UP000184485">
    <property type="component" value="Unassembled WGS sequence"/>
</dbReference>
<keyword evidence="3 4" id="KW-0408">Iron</keyword>
<accession>A0A1M5FJA3</accession>
<keyword evidence="2 4" id="KW-0479">Metal-binding</keyword>
<feature type="transmembrane region" description="Helical" evidence="6">
    <location>
        <begin position="132"/>
        <end position="154"/>
    </location>
</feature>
<dbReference type="AlphaFoldDB" id="A0A1M5FJA3"/>
<evidence type="ECO:0000256" key="4">
    <source>
        <dbReference type="PROSITE-ProRule" id="PRU00433"/>
    </source>
</evidence>
<keyword evidence="9" id="KW-1185">Reference proteome</keyword>
<feature type="transmembrane region" description="Helical" evidence="6">
    <location>
        <begin position="270"/>
        <end position="288"/>
    </location>
</feature>
<evidence type="ECO:0000256" key="6">
    <source>
        <dbReference type="SAM" id="Phobius"/>
    </source>
</evidence>
<feature type="transmembrane region" description="Helical" evidence="6">
    <location>
        <begin position="166"/>
        <end position="188"/>
    </location>
</feature>
<dbReference type="SUPFAM" id="SSF46626">
    <property type="entry name" value="Cytochrome c"/>
    <property type="match status" value="1"/>
</dbReference>